<feature type="region of interest" description="Disordered" evidence="1">
    <location>
        <begin position="89"/>
        <end position="109"/>
    </location>
</feature>
<dbReference type="AlphaFoldDB" id="A0A443Q596"/>
<evidence type="ECO:0000313" key="2">
    <source>
        <dbReference type="EMBL" id="RWR98195.1"/>
    </source>
</evidence>
<sequence length="109" mass="12190">MGGGKLQEETESQRTKRRDRGGRRAEQERGQRGGLDSHAGWYGSTRGHRKASGREISREEIEIHRKAACWKKLVDVVNIQKLLSKQFGQVGPPEANQKSLGRAGKVLAR</sequence>
<comment type="caution">
    <text evidence="2">The sequence shown here is derived from an EMBL/GenBank/DDBJ whole genome shotgun (WGS) entry which is preliminary data.</text>
</comment>
<dbReference type="Proteomes" id="UP000283530">
    <property type="component" value="Unassembled WGS sequence"/>
</dbReference>
<feature type="compositionally biased region" description="Basic and acidic residues" evidence="1">
    <location>
        <begin position="1"/>
        <end position="14"/>
    </location>
</feature>
<proteinExistence type="predicted"/>
<evidence type="ECO:0000313" key="3">
    <source>
        <dbReference type="Proteomes" id="UP000283530"/>
    </source>
</evidence>
<gene>
    <name evidence="2" type="ORF">CKAN_02770400</name>
</gene>
<keyword evidence="3" id="KW-1185">Reference proteome</keyword>
<evidence type="ECO:0000256" key="1">
    <source>
        <dbReference type="SAM" id="MobiDB-lite"/>
    </source>
</evidence>
<reference evidence="2 3" key="1">
    <citation type="journal article" date="2019" name="Nat. Plants">
        <title>Stout camphor tree genome fills gaps in understanding of flowering plant genome evolution.</title>
        <authorList>
            <person name="Chaw S.M."/>
            <person name="Liu Y.C."/>
            <person name="Wu Y.W."/>
            <person name="Wang H.Y."/>
            <person name="Lin C.I."/>
            <person name="Wu C.S."/>
            <person name="Ke H.M."/>
            <person name="Chang L.Y."/>
            <person name="Hsu C.Y."/>
            <person name="Yang H.T."/>
            <person name="Sudianto E."/>
            <person name="Hsu M.H."/>
            <person name="Wu K.P."/>
            <person name="Wang L.N."/>
            <person name="Leebens-Mack J.H."/>
            <person name="Tsai I.J."/>
        </authorList>
    </citation>
    <scope>NUCLEOTIDE SEQUENCE [LARGE SCALE GENOMIC DNA]</scope>
    <source>
        <strain evidence="3">cv. Chaw 1501</strain>
        <tissue evidence="2">Young leaves</tissue>
    </source>
</reference>
<organism evidence="2 3">
    <name type="scientific">Cinnamomum micranthum f. kanehirae</name>
    <dbReference type="NCBI Taxonomy" id="337451"/>
    <lineage>
        <taxon>Eukaryota</taxon>
        <taxon>Viridiplantae</taxon>
        <taxon>Streptophyta</taxon>
        <taxon>Embryophyta</taxon>
        <taxon>Tracheophyta</taxon>
        <taxon>Spermatophyta</taxon>
        <taxon>Magnoliopsida</taxon>
        <taxon>Magnoliidae</taxon>
        <taxon>Laurales</taxon>
        <taxon>Lauraceae</taxon>
        <taxon>Cinnamomum</taxon>
    </lineage>
</organism>
<feature type="compositionally biased region" description="Basic and acidic residues" evidence="1">
    <location>
        <begin position="22"/>
        <end position="31"/>
    </location>
</feature>
<accession>A0A443Q596</accession>
<name>A0A443Q596_9MAGN</name>
<dbReference type="EMBL" id="QPKB01000790">
    <property type="protein sequence ID" value="RWR98195.1"/>
    <property type="molecule type" value="Genomic_DNA"/>
</dbReference>
<feature type="region of interest" description="Disordered" evidence="1">
    <location>
        <begin position="1"/>
        <end position="54"/>
    </location>
</feature>
<protein>
    <submittedName>
        <fullName evidence="2">Uncharacterized protein</fullName>
    </submittedName>
</protein>